<accession>A0ACB6RJ72</accession>
<evidence type="ECO:0000313" key="1">
    <source>
        <dbReference type="EMBL" id="KAF2621941.1"/>
    </source>
</evidence>
<dbReference type="EMBL" id="MU006749">
    <property type="protein sequence ID" value="KAF2621941.1"/>
    <property type="molecule type" value="Genomic_DNA"/>
</dbReference>
<name>A0ACB6RJ72_9PLEO</name>
<keyword evidence="2" id="KW-1185">Reference proteome</keyword>
<protein>
    <submittedName>
        <fullName evidence="1">Uncharacterized protein</fullName>
    </submittedName>
</protein>
<evidence type="ECO:0000313" key="2">
    <source>
        <dbReference type="Proteomes" id="UP000799754"/>
    </source>
</evidence>
<dbReference type="Proteomes" id="UP000799754">
    <property type="component" value="Unassembled WGS sequence"/>
</dbReference>
<sequence>MRLSAIAVALSAATLASAELTFNITQALQPGNFANDNDKLLALMPPVTAKCLKSCQIAANKADGCAENDFTCHCVNYNTYSNLIEPCAFALPNNPATNPPCDQNALIAARPIIQDMCNFFNATLYADYRKCPQKLSKKKTYSIIADEEVECRY</sequence>
<gene>
    <name evidence="1" type="ORF">BU25DRAFT_219171</name>
</gene>
<reference evidence="1" key="1">
    <citation type="journal article" date="2020" name="Stud. Mycol.">
        <title>101 Dothideomycetes genomes: a test case for predicting lifestyles and emergence of pathogens.</title>
        <authorList>
            <person name="Haridas S."/>
            <person name="Albert R."/>
            <person name="Binder M."/>
            <person name="Bloem J."/>
            <person name="Labutti K."/>
            <person name="Salamov A."/>
            <person name="Andreopoulos B."/>
            <person name="Baker S."/>
            <person name="Barry K."/>
            <person name="Bills G."/>
            <person name="Bluhm B."/>
            <person name="Cannon C."/>
            <person name="Castanera R."/>
            <person name="Culley D."/>
            <person name="Daum C."/>
            <person name="Ezra D."/>
            <person name="Gonzalez J."/>
            <person name="Henrissat B."/>
            <person name="Kuo A."/>
            <person name="Liang C."/>
            <person name="Lipzen A."/>
            <person name="Lutzoni F."/>
            <person name="Magnuson J."/>
            <person name="Mondo S."/>
            <person name="Nolan M."/>
            <person name="Ohm R."/>
            <person name="Pangilinan J."/>
            <person name="Park H.-J."/>
            <person name="Ramirez L."/>
            <person name="Alfaro M."/>
            <person name="Sun H."/>
            <person name="Tritt A."/>
            <person name="Yoshinaga Y."/>
            <person name="Zwiers L.-H."/>
            <person name="Turgeon B."/>
            <person name="Goodwin S."/>
            <person name="Spatafora J."/>
            <person name="Crous P."/>
            <person name="Grigoriev I."/>
        </authorList>
    </citation>
    <scope>NUCLEOTIDE SEQUENCE</scope>
    <source>
        <strain evidence="1">CBS 525.71</strain>
    </source>
</reference>
<comment type="caution">
    <text evidence="1">The sequence shown here is derived from an EMBL/GenBank/DDBJ whole genome shotgun (WGS) entry which is preliminary data.</text>
</comment>
<proteinExistence type="predicted"/>
<organism evidence="1 2">
    <name type="scientific">Macroventuria anomochaeta</name>
    <dbReference type="NCBI Taxonomy" id="301207"/>
    <lineage>
        <taxon>Eukaryota</taxon>
        <taxon>Fungi</taxon>
        <taxon>Dikarya</taxon>
        <taxon>Ascomycota</taxon>
        <taxon>Pezizomycotina</taxon>
        <taxon>Dothideomycetes</taxon>
        <taxon>Pleosporomycetidae</taxon>
        <taxon>Pleosporales</taxon>
        <taxon>Pleosporineae</taxon>
        <taxon>Didymellaceae</taxon>
        <taxon>Macroventuria</taxon>
    </lineage>
</organism>